<evidence type="ECO:0000256" key="4">
    <source>
        <dbReference type="ARBA" id="ARBA00022771"/>
    </source>
</evidence>
<feature type="compositionally biased region" description="Acidic residues" evidence="8">
    <location>
        <begin position="420"/>
        <end position="429"/>
    </location>
</feature>
<comment type="similarity">
    <text evidence="7">Belongs to the AKAP95 family.</text>
</comment>
<feature type="region of interest" description="Disordered" evidence="8">
    <location>
        <begin position="30"/>
        <end position="62"/>
    </location>
</feature>
<feature type="compositionally biased region" description="Basic and acidic residues" evidence="8">
    <location>
        <begin position="162"/>
        <end position="184"/>
    </location>
</feature>
<feature type="compositionally biased region" description="Basic and acidic residues" evidence="8">
    <location>
        <begin position="209"/>
        <end position="249"/>
    </location>
</feature>
<dbReference type="PROSITE" id="PS51799">
    <property type="entry name" value="ZF_C2H2_AKAP95"/>
    <property type="match status" value="2"/>
</dbReference>
<feature type="non-terminal residue" evidence="10">
    <location>
        <position position="1"/>
    </location>
</feature>
<dbReference type="Pfam" id="PF04988">
    <property type="entry name" value="AKAP95"/>
    <property type="match status" value="1"/>
</dbReference>
<dbReference type="PANTHER" id="PTHR12190">
    <property type="entry name" value="A-KINASE ANCHOR PROTEIN AKAP 8"/>
    <property type="match status" value="1"/>
</dbReference>
<evidence type="ECO:0000256" key="2">
    <source>
        <dbReference type="ARBA" id="ARBA00022723"/>
    </source>
</evidence>
<dbReference type="PANTHER" id="PTHR12190:SF4">
    <property type="entry name" value="A-KINASE ANCHOR PROTEIN 8-LIKE"/>
    <property type="match status" value="1"/>
</dbReference>
<feature type="domain" description="C2H2 AKAP95-type" evidence="9">
    <location>
        <begin position="355"/>
        <end position="378"/>
    </location>
</feature>
<feature type="compositionally biased region" description="Basic and acidic residues" evidence="8">
    <location>
        <begin position="50"/>
        <end position="59"/>
    </location>
</feature>
<evidence type="ECO:0000259" key="9">
    <source>
        <dbReference type="PROSITE" id="PS51799"/>
    </source>
</evidence>
<gene>
    <name evidence="10" type="primary">LOC100158315</name>
</gene>
<keyword evidence="5" id="KW-0862">Zinc</keyword>
<organism evidence="10">
    <name type="scientific">Xenopus laevis</name>
    <name type="common">African clawed frog</name>
    <dbReference type="NCBI Taxonomy" id="8355"/>
    <lineage>
        <taxon>Eukaryota</taxon>
        <taxon>Metazoa</taxon>
        <taxon>Chordata</taxon>
        <taxon>Craniata</taxon>
        <taxon>Vertebrata</taxon>
        <taxon>Euteleostomi</taxon>
        <taxon>Amphibia</taxon>
        <taxon>Batrachia</taxon>
        <taxon>Anura</taxon>
        <taxon>Pipoidea</taxon>
        <taxon>Pipidae</taxon>
        <taxon>Xenopodinae</taxon>
        <taxon>Xenopus</taxon>
        <taxon>Xenopus</taxon>
    </lineage>
</organism>
<evidence type="ECO:0000256" key="1">
    <source>
        <dbReference type="ARBA" id="ARBA00004123"/>
    </source>
</evidence>
<dbReference type="GO" id="GO:0003677">
    <property type="term" value="F:DNA binding"/>
    <property type="evidence" value="ECO:0007669"/>
    <property type="project" value="InterPro"/>
</dbReference>
<dbReference type="GO" id="GO:0008270">
    <property type="term" value="F:zinc ion binding"/>
    <property type="evidence" value="ECO:0007669"/>
    <property type="project" value="UniProtKB-KW"/>
</dbReference>
<name>B1H1V4_XENLA</name>
<evidence type="ECO:0000256" key="3">
    <source>
        <dbReference type="ARBA" id="ARBA00022737"/>
    </source>
</evidence>
<feature type="compositionally biased region" description="Polar residues" evidence="8">
    <location>
        <begin position="474"/>
        <end position="486"/>
    </location>
</feature>
<feature type="region of interest" description="Disordered" evidence="8">
    <location>
        <begin position="418"/>
        <end position="496"/>
    </location>
</feature>
<feature type="compositionally biased region" description="Acidic residues" evidence="8">
    <location>
        <begin position="487"/>
        <end position="496"/>
    </location>
</feature>
<accession>B1H1V4</accession>
<keyword evidence="3" id="KW-0677">Repeat</keyword>
<evidence type="ECO:0000256" key="5">
    <source>
        <dbReference type="ARBA" id="ARBA00022833"/>
    </source>
</evidence>
<evidence type="ECO:0000313" key="10">
    <source>
        <dbReference type="EMBL" id="AAI60751.1"/>
    </source>
</evidence>
<keyword evidence="2" id="KW-0479">Metal-binding</keyword>
<dbReference type="InterPro" id="IPR007071">
    <property type="entry name" value="AKAP95"/>
</dbReference>
<feature type="compositionally biased region" description="Gly residues" evidence="8">
    <location>
        <begin position="99"/>
        <end position="120"/>
    </location>
</feature>
<feature type="region of interest" description="Disordered" evidence="8">
    <location>
        <begin position="98"/>
        <end position="131"/>
    </location>
</feature>
<feature type="compositionally biased region" description="Polar residues" evidence="8">
    <location>
        <begin position="30"/>
        <end position="45"/>
    </location>
</feature>
<dbReference type="GO" id="GO:0016363">
    <property type="term" value="C:nuclear matrix"/>
    <property type="evidence" value="ECO:0007669"/>
    <property type="project" value="TreeGrafter"/>
</dbReference>
<evidence type="ECO:0000256" key="7">
    <source>
        <dbReference type="PROSITE-ProRule" id="PRU01140"/>
    </source>
</evidence>
<feature type="compositionally biased region" description="Acidic residues" evidence="8">
    <location>
        <begin position="191"/>
        <end position="200"/>
    </location>
</feature>
<sequence length="496" mass="55271">GGYSGGMDDRGGAAYMGGYDSYRYDYGQDSGHSYSSKSWQTSYPMSSSDGHGDGGEGHHMTSRYNSYDMNDRMGFGSAELGMGYGSRREMRQSYPPQHGWGGGHRGGMRGNLGASGGGRGPARPPPLLNPMPFSEMAGFQGLRAFTGNSYFGGGFKQKTKRLNRERSRQRRATEDEGPSPDKKGKLATSTEDVEEAESDGDGANVESAKGTKNDGDENKVDEKEAVDTEKSTEEKKLSARRQQEAQNKRLRDRMVERIQFICSLCKFRTFYEEEMSTHLQSDFHREHFRYIGGRLPKQQADFLEEYVKHKAKKTEERRLVVEDLSSTVQQIYRDQDLTQGLGLEHFIKKVEAAHCAACDIFIPMHFAALQRHLKSPLHNQNRRNTMEQSKKSALAVARSILNNKHIGQKLQRYIKGENPFTDDQEENVEGENPTGDIVTEADTLEDEAPAAAECSPDESSVQSSHEPAAGEQDPGTTENFSPQGSWEEQEGADLIE</sequence>
<evidence type="ECO:0000256" key="6">
    <source>
        <dbReference type="ARBA" id="ARBA00023242"/>
    </source>
</evidence>
<reference evidence="10" key="1">
    <citation type="submission" date="2008-03" db="EMBL/GenBank/DDBJ databases">
        <authorList>
            <consortium name="NIH - Xenopus Gene Collection (XGC) project"/>
        </authorList>
    </citation>
    <scope>NUCLEOTIDE SEQUENCE [LARGE SCALE MRNA]</scope>
    <source>
        <tissue evidence="10">Embryo</tissue>
    </source>
</reference>
<keyword evidence="4 7" id="KW-0863">Zinc-finger</keyword>
<evidence type="ECO:0000256" key="8">
    <source>
        <dbReference type="SAM" id="MobiDB-lite"/>
    </source>
</evidence>
<keyword evidence="6" id="KW-0539">Nucleus</keyword>
<feature type="region of interest" description="Disordered" evidence="8">
    <location>
        <begin position="150"/>
        <end position="249"/>
    </location>
</feature>
<proteinExistence type="evidence at transcript level"/>
<dbReference type="EMBL" id="BC160751">
    <property type="protein sequence ID" value="AAI60751.1"/>
    <property type="molecule type" value="mRNA"/>
</dbReference>
<dbReference type="AlphaFoldDB" id="B1H1V4"/>
<dbReference type="GO" id="GO:0034237">
    <property type="term" value="F:protein kinase A regulatory subunit binding"/>
    <property type="evidence" value="ECO:0007669"/>
    <property type="project" value="TreeGrafter"/>
</dbReference>
<comment type="subcellular location">
    <subcellularLocation>
        <location evidence="1">Nucleus</location>
    </subcellularLocation>
</comment>
<feature type="domain" description="C2H2 AKAP95-type" evidence="9">
    <location>
        <begin position="262"/>
        <end position="284"/>
    </location>
</feature>
<dbReference type="InterPro" id="IPR034736">
    <property type="entry name" value="ZF_C2H2_AKAP95"/>
</dbReference>
<protein>
    <submittedName>
        <fullName evidence="10">LOC100158315 protein</fullName>
    </submittedName>
</protein>